<dbReference type="GO" id="GO:0005737">
    <property type="term" value="C:cytoplasm"/>
    <property type="evidence" value="ECO:0007669"/>
    <property type="project" value="UniProtKB-SubCell"/>
</dbReference>
<evidence type="ECO:0000256" key="6">
    <source>
        <dbReference type="ARBA" id="ARBA00023123"/>
    </source>
</evidence>
<dbReference type="GO" id="GO:0003779">
    <property type="term" value="F:actin binding"/>
    <property type="evidence" value="ECO:0007669"/>
    <property type="project" value="UniProtKB-KW"/>
</dbReference>
<evidence type="ECO:0000313" key="11">
    <source>
        <dbReference type="EMBL" id="KAL3093804.1"/>
    </source>
</evidence>
<evidence type="ECO:0000256" key="8">
    <source>
        <dbReference type="PROSITE-ProRule" id="PRU00782"/>
    </source>
</evidence>
<dbReference type="PRINTS" id="PR00193">
    <property type="entry name" value="MYOSINHEAVY"/>
</dbReference>
<dbReference type="Pfam" id="PF00063">
    <property type="entry name" value="Myosin_head"/>
    <property type="match status" value="1"/>
</dbReference>
<dbReference type="SUPFAM" id="SSF52540">
    <property type="entry name" value="P-loop containing nucleoside triphosphate hydrolases"/>
    <property type="match status" value="1"/>
</dbReference>
<protein>
    <recommendedName>
        <fullName evidence="13">Myosin motor domain-containing protein</fullName>
    </recommendedName>
</protein>
<comment type="similarity">
    <text evidence="8">Belongs to the TRAFAC class myosin-kinesin ATPase superfamily. Myosin family.</text>
</comment>
<dbReference type="GO" id="GO:0016459">
    <property type="term" value="C:myosin complex"/>
    <property type="evidence" value="ECO:0007669"/>
    <property type="project" value="UniProtKB-KW"/>
</dbReference>
<dbReference type="Gene3D" id="3.10.20.90">
    <property type="entry name" value="Phosphatidylinositol 3-kinase Catalytic Subunit, Chain A, domain 1"/>
    <property type="match status" value="1"/>
</dbReference>
<organism evidence="11 12">
    <name type="scientific">Heterodera trifolii</name>
    <dbReference type="NCBI Taxonomy" id="157864"/>
    <lineage>
        <taxon>Eukaryota</taxon>
        <taxon>Metazoa</taxon>
        <taxon>Ecdysozoa</taxon>
        <taxon>Nematoda</taxon>
        <taxon>Chromadorea</taxon>
        <taxon>Rhabditida</taxon>
        <taxon>Tylenchina</taxon>
        <taxon>Tylenchomorpha</taxon>
        <taxon>Tylenchoidea</taxon>
        <taxon>Heteroderidae</taxon>
        <taxon>Heteroderinae</taxon>
        <taxon>Heterodera</taxon>
    </lineage>
</organism>
<dbReference type="InterPro" id="IPR027417">
    <property type="entry name" value="P-loop_NTPase"/>
</dbReference>
<dbReference type="Proteomes" id="UP001620626">
    <property type="component" value="Unassembled WGS sequence"/>
</dbReference>
<dbReference type="SUPFAM" id="SSF54236">
    <property type="entry name" value="Ubiquitin-like"/>
    <property type="match status" value="1"/>
</dbReference>
<reference evidence="11 12" key="1">
    <citation type="submission" date="2024-10" db="EMBL/GenBank/DDBJ databases">
        <authorList>
            <person name="Kim D."/>
        </authorList>
    </citation>
    <scope>NUCLEOTIDE SEQUENCE [LARGE SCALE GENOMIC DNA]</scope>
    <source>
        <strain evidence="11">BH-2024</strain>
    </source>
</reference>
<keyword evidence="7 8" id="KW-0505">Motor protein</keyword>
<keyword evidence="3 8" id="KW-0547">Nucleotide-binding</keyword>
<comment type="subcellular location">
    <subcellularLocation>
        <location evidence="1">Cytoplasm</location>
    </subcellularLocation>
</comment>
<dbReference type="PROSITE" id="PS51456">
    <property type="entry name" value="MYOSIN_MOTOR"/>
    <property type="match status" value="1"/>
</dbReference>
<keyword evidence="4 8" id="KW-0067">ATP-binding</keyword>
<dbReference type="Gene3D" id="3.40.850.10">
    <property type="entry name" value="Kinesin motor domain"/>
    <property type="match status" value="1"/>
</dbReference>
<keyword evidence="2" id="KW-0963">Cytoplasm</keyword>
<evidence type="ECO:0000256" key="3">
    <source>
        <dbReference type="ARBA" id="ARBA00022741"/>
    </source>
</evidence>
<name>A0ABD2JTK9_9BILA</name>
<feature type="domain" description="Myosin motor" evidence="10">
    <location>
        <begin position="185"/>
        <end position="384"/>
    </location>
</feature>
<keyword evidence="12" id="KW-1185">Reference proteome</keyword>
<dbReference type="InterPro" id="IPR001609">
    <property type="entry name" value="Myosin_head_motor_dom-like"/>
</dbReference>
<evidence type="ECO:0000256" key="2">
    <source>
        <dbReference type="ARBA" id="ARBA00022490"/>
    </source>
</evidence>
<dbReference type="SMART" id="SM00314">
    <property type="entry name" value="RA"/>
    <property type="match status" value="1"/>
</dbReference>
<keyword evidence="6 8" id="KW-0518">Myosin</keyword>
<gene>
    <name evidence="11" type="ORF">niasHT_021633</name>
</gene>
<dbReference type="PROSITE" id="PS50200">
    <property type="entry name" value="RA"/>
    <property type="match status" value="1"/>
</dbReference>
<dbReference type="CDD" id="cd17043">
    <property type="entry name" value="RA"/>
    <property type="match status" value="1"/>
</dbReference>
<dbReference type="PANTHER" id="PTHR46184">
    <property type="entry name" value="UNCONVENTIONAL MYOSIN-IXB-LIKE PROTEIN"/>
    <property type="match status" value="1"/>
</dbReference>
<evidence type="ECO:0000259" key="9">
    <source>
        <dbReference type="PROSITE" id="PS50200"/>
    </source>
</evidence>
<evidence type="ECO:0000259" key="10">
    <source>
        <dbReference type="PROSITE" id="PS51456"/>
    </source>
</evidence>
<dbReference type="GO" id="GO:0005524">
    <property type="term" value="F:ATP binding"/>
    <property type="evidence" value="ECO:0007669"/>
    <property type="project" value="UniProtKB-UniRule"/>
</dbReference>
<keyword evidence="5" id="KW-0175">Coiled coil</keyword>
<dbReference type="InterPro" id="IPR000159">
    <property type="entry name" value="RA_dom"/>
</dbReference>
<dbReference type="InterPro" id="IPR036961">
    <property type="entry name" value="Kinesin_motor_dom_sf"/>
</dbReference>
<accession>A0ABD2JTK9</accession>
<comment type="caution">
    <text evidence="11">The sequence shown here is derived from an EMBL/GenBank/DDBJ whole genome shotgun (WGS) entry which is preliminary data.</text>
</comment>
<evidence type="ECO:0000313" key="12">
    <source>
        <dbReference type="Proteomes" id="UP001620626"/>
    </source>
</evidence>
<comment type="caution">
    <text evidence="8">Lacks conserved residue(s) required for the propagation of feature annotation.</text>
</comment>
<dbReference type="Pfam" id="PF00788">
    <property type="entry name" value="RA"/>
    <property type="match status" value="1"/>
</dbReference>
<dbReference type="SMART" id="SM00242">
    <property type="entry name" value="MYSc"/>
    <property type="match status" value="1"/>
</dbReference>
<dbReference type="GO" id="GO:0003774">
    <property type="term" value="F:cytoskeletal motor activity"/>
    <property type="evidence" value="ECO:0007669"/>
    <property type="project" value="UniProtKB-UniRule"/>
</dbReference>
<dbReference type="InterPro" id="IPR046987">
    <property type="entry name" value="Myo9"/>
</dbReference>
<dbReference type="AlphaFoldDB" id="A0ABD2JTK9"/>
<dbReference type="InterPro" id="IPR029071">
    <property type="entry name" value="Ubiquitin-like_domsf"/>
</dbReference>
<evidence type="ECO:0008006" key="13">
    <source>
        <dbReference type="Google" id="ProtNLM"/>
    </source>
</evidence>
<feature type="binding site" evidence="8">
    <location>
        <begin position="279"/>
        <end position="286"/>
    </location>
    <ligand>
        <name>ATP</name>
        <dbReference type="ChEBI" id="CHEBI:30616"/>
    </ligand>
</feature>
<feature type="domain" description="Ras-associating" evidence="9">
    <location>
        <begin position="41"/>
        <end position="155"/>
    </location>
</feature>
<evidence type="ECO:0000256" key="4">
    <source>
        <dbReference type="ARBA" id="ARBA00022840"/>
    </source>
</evidence>
<dbReference type="PANTHER" id="PTHR46184:SF5">
    <property type="entry name" value="UNCONVENTIONAL MYOSIN-IXA-LIKE"/>
    <property type="match status" value="1"/>
</dbReference>
<sequence length="384" mass="43015">MSFDCTAAVGSAASEGGGALTNSSVANFPRRSVTMATDDSHLYVLKVFLFSFNPDQTEHRLCIDFHKRSTAEELVEMVLEMKATNEEFVNCSKEDFELYDTMGTLDGRTYKERKMDSTEYPVIVQTMWPRGSADVDANADPSVPRNRLVLKSKKRHSVDQSMVVMATASAIDTFLAKFLAQPQDREYADLCVLPELTEQTLLENLRDRFNNGKIYTYIGPILVAVNPFSFFPIYNPKYSRLYCQSRRLGILPPHVFAIADITYHNLIKQKENQVVVISGESGSGKTESANFLLHHLTTLSQKGNQATIEQQILSAGPVLEAFGNAVTLQNNNSSRFGKFIKVNYRENGIVCGANVEIYLLEKSRIISQAVGERDLLLNFKVIIH</sequence>
<dbReference type="EMBL" id="JBICBT010000908">
    <property type="protein sequence ID" value="KAL3093804.1"/>
    <property type="molecule type" value="Genomic_DNA"/>
</dbReference>
<keyword evidence="8" id="KW-0009">Actin-binding</keyword>
<evidence type="ECO:0000256" key="5">
    <source>
        <dbReference type="ARBA" id="ARBA00023054"/>
    </source>
</evidence>
<proteinExistence type="inferred from homology"/>
<evidence type="ECO:0000256" key="1">
    <source>
        <dbReference type="ARBA" id="ARBA00004496"/>
    </source>
</evidence>
<evidence type="ECO:0000256" key="7">
    <source>
        <dbReference type="ARBA" id="ARBA00023175"/>
    </source>
</evidence>